<feature type="region of interest" description="Disordered" evidence="1">
    <location>
        <begin position="42"/>
        <end position="150"/>
    </location>
</feature>
<name>A0A131YEI5_RHIAP</name>
<organism evidence="3">
    <name type="scientific">Rhipicephalus appendiculatus</name>
    <name type="common">Brown ear tick</name>
    <dbReference type="NCBI Taxonomy" id="34631"/>
    <lineage>
        <taxon>Eukaryota</taxon>
        <taxon>Metazoa</taxon>
        <taxon>Ecdysozoa</taxon>
        <taxon>Arthropoda</taxon>
        <taxon>Chelicerata</taxon>
        <taxon>Arachnida</taxon>
        <taxon>Acari</taxon>
        <taxon>Parasitiformes</taxon>
        <taxon>Ixodida</taxon>
        <taxon>Ixodoidea</taxon>
        <taxon>Ixodidae</taxon>
        <taxon>Rhipicephalinae</taxon>
        <taxon>Rhipicephalus</taxon>
        <taxon>Rhipicephalus</taxon>
    </lineage>
</organism>
<proteinExistence type="predicted"/>
<reference evidence="3" key="1">
    <citation type="journal article" date="2016" name="Ticks Tick Borne Dis.">
        <title>De novo assembly and annotation of the salivary gland transcriptome of Rhipicephalus appendiculatus male and female ticks during blood feeding.</title>
        <authorList>
            <person name="de Castro M.H."/>
            <person name="de Klerk D."/>
            <person name="Pienaar R."/>
            <person name="Latif A.A."/>
            <person name="Rees D.J."/>
            <person name="Mans B.J."/>
        </authorList>
    </citation>
    <scope>NUCLEOTIDE SEQUENCE</scope>
    <source>
        <tissue evidence="3">Salivary glands</tissue>
    </source>
</reference>
<sequence>MRLLLFLVLVCLMSLLQQGPTNVDAVIGPDGNPVYLKVKIKKGSRPPPIARPPTSYTAVVGSIKGPPNPHRELKPPPDPRRDLKPGPPDPHRELKPPPDPLRHLKPGLGPPVPLRRPIVPGRPPVPAHGPRVPRRVGSLLARPRPKPGGN</sequence>
<evidence type="ECO:0000256" key="2">
    <source>
        <dbReference type="SAM" id="SignalP"/>
    </source>
</evidence>
<feature type="compositionally biased region" description="Basic and acidic residues" evidence="1">
    <location>
        <begin position="69"/>
        <end position="102"/>
    </location>
</feature>
<dbReference type="EMBL" id="GEDV01010813">
    <property type="protein sequence ID" value="JAP77744.1"/>
    <property type="molecule type" value="Transcribed_RNA"/>
</dbReference>
<dbReference type="AlphaFoldDB" id="A0A131YEI5"/>
<feature type="compositionally biased region" description="Pro residues" evidence="1">
    <location>
        <begin position="108"/>
        <end position="127"/>
    </location>
</feature>
<evidence type="ECO:0000256" key="1">
    <source>
        <dbReference type="SAM" id="MobiDB-lite"/>
    </source>
</evidence>
<feature type="chain" id="PRO_5007284849" evidence="2">
    <location>
        <begin position="19"/>
        <end position="150"/>
    </location>
</feature>
<keyword evidence="2" id="KW-0732">Signal</keyword>
<accession>A0A131YEI5</accession>
<protein>
    <submittedName>
        <fullName evidence="3">Uncharacterized protein</fullName>
    </submittedName>
</protein>
<feature type="signal peptide" evidence="2">
    <location>
        <begin position="1"/>
        <end position="18"/>
    </location>
</feature>
<evidence type="ECO:0000313" key="3">
    <source>
        <dbReference type="EMBL" id="JAP77744.1"/>
    </source>
</evidence>